<name>A0A6A6EH64_9PEZI</name>
<dbReference type="OrthoDB" id="5422688at2759"/>
<keyword evidence="1" id="KW-0472">Membrane</keyword>
<proteinExistence type="predicted"/>
<evidence type="ECO:0000256" key="1">
    <source>
        <dbReference type="SAM" id="Phobius"/>
    </source>
</evidence>
<dbReference type="EMBL" id="ML994618">
    <property type="protein sequence ID" value="KAF2190633.1"/>
    <property type="molecule type" value="Genomic_DNA"/>
</dbReference>
<protein>
    <submittedName>
        <fullName evidence="2">Uncharacterized protein</fullName>
    </submittedName>
</protein>
<reference evidence="2" key="1">
    <citation type="journal article" date="2020" name="Stud. Mycol.">
        <title>101 Dothideomycetes genomes: a test case for predicting lifestyles and emergence of pathogens.</title>
        <authorList>
            <person name="Haridas S."/>
            <person name="Albert R."/>
            <person name="Binder M."/>
            <person name="Bloem J."/>
            <person name="Labutti K."/>
            <person name="Salamov A."/>
            <person name="Andreopoulos B."/>
            <person name="Baker S."/>
            <person name="Barry K."/>
            <person name="Bills G."/>
            <person name="Bluhm B."/>
            <person name="Cannon C."/>
            <person name="Castanera R."/>
            <person name="Culley D."/>
            <person name="Daum C."/>
            <person name="Ezra D."/>
            <person name="Gonzalez J."/>
            <person name="Henrissat B."/>
            <person name="Kuo A."/>
            <person name="Liang C."/>
            <person name="Lipzen A."/>
            <person name="Lutzoni F."/>
            <person name="Magnuson J."/>
            <person name="Mondo S."/>
            <person name="Nolan M."/>
            <person name="Ohm R."/>
            <person name="Pangilinan J."/>
            <person name="Park H.-J."/>
            <person name="Ramirez L."/>
            <person name="Alfaro M."/>
            <person name="Sun H."/>
            <person name="Tritt A."/>
            <person name="Yoshinaga Y."/>
            <person name="Zwiers L.-H."/>
            <person name="Turgeon B."/>
            <person name="Goodwin S."/>
            <person name="Spatafora J."/>
            <person name="Crous P."/>
            <person name="Grigoriev I."/>
        </authorList>
    </citation>
    <scope>NUCLEOTIDE SEQUENCE</scope>
    <source>
        <strain evidence="2">CBS 207.26</strain>
    </source>
</reference>
<keyword evidence="3" id="KW-1185">Reference proteome</keyword>
<dbReference type="AlphaFoldDB" id="A0A6A6EH64"/>
<evidence type="ECO:0000313" key="2">
    <source>
        <dbReference type="EMBL" id="KAF2190633.1"/>
    </source>
</evidence>
<dbReference type="Proteomes" id="UP000800200">
    <property type="component" value="Unassembled WGS sequence"/>
</dbReference>
<feature type="transmembrane region" description="Helical" evidence="1">
    <location>
        <begin position="172"/>
        <end position="191"/>
    </location>
</feature>
<keyword evidence="1" id="KW-1133">Transmembrane helix</keyword>
<evidence type="ECO:0000313" key="3">
    <source>
        <dbReference type="Proteomes" id="UP000800200"/>
    </source>
</evidence>
<gene>
    <name evidence="2" type="ORF">K469DRAFT_697868</name>
</gene>
<sequence>MSHNMPPFDAIKPWAPFKINTLSIFALLGAANLRKTIGRLVYSPYSEYFPLLSAHIFADNAIAEIVTGFALCNVTDGISVWVYILKAYRLDLDQHLEEAGEGIKADEIKLSITLPTGQVMTAFTTRRIIMGCLLTEAKPTNHDLHLFVRAIGWLAFSLHAVTLGMASLSVQFLLITTILLFAILAVQRIGCDESRIGGRLQIQQNLGSGRESKAKTFVKMCLNDKEEQNMTDWFIFPRLSSTVWWIHTGSSEPMQRGAER</sequence>
<accession>A0A6A6EH64</accession>
<organism evidence="2 3">
    <name type="scientific">Zopfia rhizophila CBS 207.26</name>
    <dbReference type="NCBI Taxonomy" id="1314779"/>
    <lineage>
        <taxon>Eukaryota</taxon>
        <taxon>Fungi</taxon>
        <taxon>Dikarya</taxon>
        <taxon>Ascomycota</taxon>
        <taxon>Pezizomycotina</taxon>
        <taxon>Dothideomycetes</taxon>
        <taxon>Dothideomycetes incertae sedis</taxon>
        <taxon>Zopfiaceae</taxon>
        <taxon>Zopfia</taxon>
    </lineage>
</organism>
<keyword evidence="1" id="KW-0812">Transmembrane</keyword>